<dbReference type="GO" id="GO:0000160">
    <property type="term" value="P:phosphorelay signal transduction system"/>
    <property type="evidence" value="ECO:0007669"/>
    <property type="project" value="InterPro"/>
</dbReference>
<evidence type="ECO:0000313" key="5">
    <source>
        <dbReference type="Proteomes" id="UP000546200"/>
    </source>
</evidence>
<keyword evidence="5" id="KW-1185">Reference proteome</keyword>
<dbReference type="PANTHER" id="PTHR44591">
    <property type="entry name" value="STRESS RESPONSE REGULATOR PROTEIN 1"/>
    <property type="match status" value="1"/>
</dbReference>
<dbReference type="EMBL" id="JACIJK010000001">
    <property type="protein sequence ID" value="MBB5713203.1"/>
    <property type="molecule type" value="Genomic_DNA"/>
</dbReference>
<sequence length="129" mass="13796">MTSPILLLVVEDEPAIQILMEDVLKDAGFAVRVATFGEEAVSILDDDSVRPVGLITDVRLGQGIIGWDVARHARERHAEIAVVYVTGDSAADWAAYGVPKSLLLPKPFANAQLVAAITTLLNEQATSLC</sequence>
<organism evidence="4 5">
    <name type="scientific">Sphingomonas aerophila</name>
    <dbReference type="NCBI Taxonomy" id="1344948"/>
    <lineage>
        <taxon>Bacteria</taxon>
        <taxon>Pseudomonadati</taxon>
        <taxon>Pseudomonadota</taxon>
        <taxon>Alphaproteobacteria</taxon>
        <taxon>Sphingomonadales</taxon>
        <taxon>Sphingomonadaceae</taxon>
        <taxon>Sphingomonas</taxon>
    </lineage>
</organism>
<dbReference type="SMART" id="SM00448">
    <property type="entry name" value="REC"/>
    <property type="match status" value="1"/>
</dbReference>
<reference evidence="4 5" key="1">
    <citation type="submission" date="2020-08" db="EMBL/GenBank/DDBJ databases">
        <title>Genomic Encyclopedia of Type Strains, Phase IV (KMG-IV): sequencing the most valuable type-strain genomes for metagenomic binning, comparative biology and taxonomic classification.</title>
        <authorList>
            <person name="Goeker M."/>
        </authorList>
    </citation>
    <scope>NUCLEOTIDE SEQUENCE [LARGE SCALE GENOMIC DNA]</scope>
    <source>
        <strain evidence="4 5">DSM 100044</strain>
    </source>
</reference>
<dbReference type="PROSITE" id="PS50110">
    <property type="entry name" value="RESPONSE_REGULATORY"/>
    <property type="match status" value="1"/>
</dbReference>
<protein>
    <submittedName>
        <fullName evidence="4">DNA-binding response OmpR family regulator</fullName>
    </submittedName>
</protein>
<dbReference type="SUPFAM" id="SSF52172">
    <property type="entry name" value="CheY-like"/>
    <property type="match status" value="1"/>
</dbReference>
<comment type="caution">
    <text evidence="4">The sequence shown here is derived from an EMBL/GenBank/DDBJ whole genome shotgun (WGS) entry which is preliminary data.</text>
</comment>
<dbReference type="AlphaFoldDB" id="A0A7W9BA15"/>
<dbReference type="PANTHER" id="PTHR44591:SF21">
    <property type="entry name" value="TWO-COMPONENT RESPONSE REGULATOR"/>
    <property type="match status" value="1"/>
</dbReference>
<dbReference type="Gene3D" id="3.40.50.2300">
    <property type="match status" value="1"/>
</dbReference>
<dbReference type="RefSeq" id="WP_184053045.1">
    <property type="nucleotide sequence ID" value="NZ_JACIJK010000001.1"/>
</dbReference>
<evidence type="ECO:0000256" key="2">
    <source>
        <dbReference type="PROSITE-ProRule" id="PRU00169"/>
    </source>
</evidence>
<accession>A0A7W9BA15</accession>
<evidence type="ECO:0000259" key="3">
    <source>
        <dbReference type="PROSITE" id="PS50110"/>
    </source>
</evidence>
<keyword evidence="1 2" id="KW-0597">Phosphoprotein</keyword>
<feature type="domain" description="Response regulatory" evidence="3">
    <location>
        <begin position="6"/>
        <end position="121"/>
    </location>
</feature>
<feature type="modified residue" description="4-aspartylphosphate" evidence="2">
    <location>
        <position position="57"/>
    </location>
</feature>
<gene>
    <name evidence="4" type="ORF">FHS94_000022</name>
</gene>
<dbReference type="GO" id="GO:0003677">
    <property type="term" value="F:DNA binding"/>
    <property type="evidence" value="ECO:0007669"/>
    <property type="project" value="UniProtKB-KW"/>
</dbReference>
<evidence type="ECO:0000313" key="4">
    <source>
        <dbReference type="EMBL" id="MBB5713203.1"/>
    </source>
</evidence>
<dbReference type="Pfam" id="PF00072">
    <property type="entry name" value="Response_reg"/>
    <property type="match status" value="1"/>
</dbReference>
<dbReference type="InterPro" id="IPR050595">
    <property type="entry name" value="Bact_response_regulator"/>
</dbReference>
<proteinExistence type="predicted"/>
<dbReference type="Proteomes" id="UP000546200">
    <property type="component" value="Unassembled WGS sequence"/>
</dbReference>
<evidence type="ECO:0000256" key="1">
    <source>
        <dbReference type="ARBA" id="ARBA00022553"/>
    </source>
</evidence>
<dbReference type="InterPro" id="IPR001789">
    <property type="entry name" value="Sig_transdc_resp-reg_receiver"/>
</dbReference>
<name>A0A7W9BA15_9SPHN</name>
<dbReference type="InterPro" id="IPR011006">
    <property type="entry name" value="CheY-like_superfamily"/>
</dbReference>
<keyword evidence="4" id="KW-0238">DNA-binding</keyword>